<gene>
    <name evidence="2" type="ORF">VIS19158_11019</name>
</gene>
<dbReference type="RefSeq" id="WP_005596798.1">
    <property type="nucleotide sequence ID" value="NZ_AFWE01000170.1"/>
</dbReference>
<dbReference type="Proteomes" id="UP000004349">
    <property type="component" value="Unassembled WGS sequence"/>
</dbReference>
<proteinExistence type="predicted"/>
<name>F9RQQ2_9VIBR</name>
<feature type="signal peptide" evidence="1">
    <location>
        <begin position="1"/>
        <end position="18"/>
    </location>
</feature>
<dbReference type="EMBL" id="AFWE01000170">
    <property type="protein sequence ID" value="EGU33983.1"/>
    <property type="molecule type" value="Genomic_DNA"/>
</dbReference>
<evidence type="ECO:0000256" key="1">
    <source>
        <dbReference type="SAM" id="SignalP"/>
    </source>
</evidence>
<sequence length="100" mass="11555">MKKFLLLPLVMLAFNASAKDIKDMTKGEVKAYHSELYEKAMSDTTLENCKKFNRFHSAALKQKKLVLMDVKEGANWGTSRFKCSEDIDYDFFADKSPDYK</sequence>
<dbReference type="AlphaFoldDB" id="F9RQQ2"/>
<protein>
    <recommendedName>
        <fullName evidence="4">Lipoprotein</fullName>
    </recommendedName>
</protein>
<organism evidence="2 3">
    <name type="scientific">Vibrio scophthalmi LMG 19158</name>
    <dbReference type="NCBI Taxonomy" id="870967"/>
    <lineage>
        <taxon>Bacteria</taxon>
        <taxon>Pseudomonadati</taxon>
        <taxon>Pseudomonadota</taxon>
        <taxon>Gammaproteobacteria</taxon>
        <taxon>Vibrionales</taxon>
        <taxon>Vibrionaceae</taxon>
        <taxon>Vibrio</taxon>
    </lineage>
</organism>
<feature type="chain" id="PRO_5003386128" description="Lipoprotein" evidence="1">
    <location>
        <begin position="19"/>
        <end position="100"/>
    </location>
</feature>
<keyword evidence="1" id="KW-0732">Signal</keyword>
<comment type="caution">
    <text evidence="2">The sequence shown here is derived from an EMBL/GenBank/DDBJ whole genome shotgun (WGS) entry which is preliminary data.</text>
</comment>
<accession>F9RQQ2</accession>
<evidence type="ECO:0000313" key="2">
    <source>
        <dbReference type="EMBL" id="EGU33983.1"/>
    </source>
</evidence>
<evidence type="ECO:0000313" key="3">
    <source>
        <dbReference type="Proteomes" id="UP000004349"/>
    </source>
</evidence>
<evidence type="ECO:0008006" key="4">
    <source>
        <dbReference type="Google" id="ProtNLM"/>
    </source>
</evidence>
<reference evidence="2 3" key="1">
    <citation type="journal article" date="2012" name="Int. J. Syst. Evol. Microbiol.">
        <title>Vibrio caribbeanicus sp. nov., isolated from the marine sponge Scleritoderma cyanea.</title>
        <authorList>
            <person name="Hoffmann M."/>
            <person name="Monday S.R."/>
            <person name="Allard M.W."/>
            <person name="Strain E.A."/>
            <person name="Whittaker P."/>
            <person name="Naum M."/>
            <person name="McCarthy P.J."/>
            <person name="Lopez J.V."/>
            <person name="Fischer M."/>
            <person name="Brown E.W."/>
        </authorList>
    </citation>
    <scope>NUCLEOTIDE SEQUENCE [LARGE SCALE GENOMIC DNA]</scope>
    <source>
        <strain evidence="2 3">LMG 19158</strain>
    </source>
</reference>